<evidence type="ECO:0000259" key="2">
    <source>
        <dbReference type="Pfam" id="PF23494"/>
    </source>
</evidence>
<protein>
    <recommendedName>
        <fullName evidence="2">YqeB PH domain-containing protein</fullName>
    </recommendedName>
</protein>
<gene>
    <name evidence="3" type="ORF">JD78_03136</name>
</gene>
<dbReference type="OrthoDB" id="5145029at2"/>
<accession>A0A562IUH3</accession>
<keyword evidence="1" id="KW-1133">Transmembrane helix</keyword>
<keyword evidence="4" id="KW-1185">Reference proteome</keyword>
<dbReference type="InterPro" id="IPR036259">
    <property type="entry name" value="MFS_trans_sf"/>
</dbReference>
<dbReference type="Pfam" id="PF23494">
    <property type="entry name" value="bPH_10"/>
    <property type="match status" value="1"/>
</dbReference>
<feature type="transmembrane region" description="Helical" evidence="1">
    <location>
        <begin position="67"/>
        <end position="93"/>
    </location>
</feature>
<feature type="domain" description="YqeB PH" evidence="2">
    <location>
        <begin position="9"/>
        <end position="159"/>
    </location>
</feature>
<proteinExistence type="predicted"/>
<organism evidence="3 4">
    <name type="scientific">Modestobacter roseus</name>
    <dbReference type="NCBI Taxonomy" id="1181884"/>
    <lineage>
        <taxon>Bacteria</taxon>
        <taxon>Bacillati</taxon>
        <taxon>Actinomycetota</taxon>
        <taxon>Actinomycetes</taxon>
        <taxon>Geodermatophilales</taxon>
        <taxon>Geodermatophilaceae</taxon>
        <taxon>Modestobacter</taxon>
    </lineage>
</organism>
<dbReference type="InterPro" id="IPR057798">
    <property type="entry name" value="PH_YqeB"/>
</dbReference>
<comment type="caution">
    <text evidence="3">The sequence shown here is derived from an EMBL/GenBank/DDBJ whole genome shotgun (WGS) entry which is preliminary data.</text>
</comment>
<dbReference type="AlphaFoldDB" id="A0A562IUH3"/>
<name>A0A562IUH3_9ACTN</name>
<keyword evidence="1" id="KW-0812">Transmembrane</keyword>
<dbReference type="Proteomes" id="UP000321490">
    <property type="component" value="Unassembled WGS sequence"/>
</dbReference>
<evidence type="ECO:0000256" key="1">
    <source>
        <dbReference type="SAM" id="Phobius"/>
    </source>
</evidence>
<feature type="transmembrane region" description="Helical" evidence="1">
    <location>
        <begin position="20"/>
        <end position="40"/>
    </location>
</feature>
<evidence type="ECO:0000313" key="3">
    <source>
        <dbReference type="EMBL" id="TWH74592.1"/>
    </source>
</evidence>
<evidence type="ECO:0000313" key="4">
    <source>
        <dbReference type="Proteomes" id="UP000321490"/>
    </source>
</evidence>
<dbReference type="RefSeq" id="WP_153358459.1">
    <property type="nucleotide sequence ID" value="NZ_ML762483.1"/>
</dbReference>
<keyword evidence="1" id="KW-0472">Membrane</keyword>
<dbReference type="EMBL" id="VLKF01000001">
    <property type="protein sequence ID" value="TWH74592.1"/>
    <property type="molecule type" value="Genomic_DNA"/>
</dbReference>
<reference evidence="3 4" key="1">
    <citation type="submission" date="2019-07" db="EMBL/GenBank/DDBJ databases">
        <title>R&amp;d 2014.</title>
        <authorList>
            <person name="Klenk H.-P."/>
        </authorList>
    </citation>
    <scope>NUCLEOTIDE SEQUENCE [LARGE SCALE GENOMIC DNA]</scope>
    <source>
        <strain evidence="3 4">DSM 45764</strain>
    </source>
</reference>
<sequence length="163" mass="17557">MTDGPTERTVGGFDRPARAWVLSLFGAGGAAAGVLLPRLAGWAADLPWVPFQGPLELIGSLETWPAWGWPAGGLVVGLLFAGYVIAVSPVLHVDPAEVEVRRRGRVERVVPRDAVDAVFRRGSHLVIENRAGRVLFDDDVEGDADLVRDAFLAAGWPWEGPRD</sequence>
<dbReference type="SUPFAM" id="SSF103473">
    <property type="entry name" value="MFS general substrate transporter"/>
    <property type="match status" value="1"/>
</dbReference>